<feature type="transmembrane region" description="Helical" evidence="1">
    <location>
        <begin position="34"/>
        <end position="55"/>
    </location>
</feature>
<gene>
    <name evidence="2" type="ORF">FA048_00670</name>
</gene>
<keyword evidence="1" id="KW-0472">Membrane</keyword>
<dbReference type="AlphaFoldDB" id="A0A4U1CTP2"/>
<name>A0A4U1CTP2_9SPHI</name>
<keyword evidence="3" id="KW-1185">Reference proteome</keyword>
<evidence type="ECO:0000256" key="1">
    <source>
        <dbReference type="SAM" id="Phobius"/>
    </source>
</evidence>
<keyword evidence="2" id="KW-0030">Aminoacyl-tRNA synthetase</keyword>
<evidence type="ECO:0000313" key="3">
    <source>
        <dbReference type="Proteomes" id="UP000309488"/>
    </source>
</evidence>
<comment type="caution">
    <text evidence="2">The sequence shown here is derived from an EMBL/GenBank/DDBJ whole genome shotgun (WGS) entry which is preliminary data.</text>
</comment>
<proteinExistence type="predicted"/>
<dbReference type="GO" id="GO:0004812">
    <property type="term" value="F:aminoacyl-tRNA ligase activity"/>
    <property type="evidence" value="ECO:0007669"/>
    <property type="project" value="UniProtKB-KW"/>
</dbReference>
<dbReference type="Proteomes" id="UP000309488">
    <property type="component" value="Unassembled WGS sequence"/>
</dbReference>
<keyword evidence="1" id="KW-1133">Transmembrane helix</keyword>
<sequence length="91" mass="9800">MIKVLKLQKAVLAIILGIVALVIAQIMSSNRVTGSSYVLGLSGFLLIIGALMFLYPILFAKKVDNEGEDVELKPIAKTPTEEPDLEGSKTL</sequence>
<evidence type="ECO:0000313" key="2">
    <source>
        <dbReference type="EMBL" id="TKC12164.1"/>
    </source>
</evidence>
<dbReference type="EMBL" id="SWBR01000001">
    <property type="protein sequence ID" value="TKC12164.1"/>
    <property type="molecule type" value="Genomic_DNA"/>
</dbReference>
<keyword evidence="1" id="KW-0812">Transmembrane</keyword>
<dbReference type="OrthoDB" id="772521at2"/>
<dbReference type="RefSeq" id="WP_136838076.1">
    <property type="nucleotide sequence ID" value="NZ_SWBR01000001.1"/>
</dbReference>
<keyword evidence="2" id="KW-0436">Ligase</keyword>
<organism evidence="2 3">
    <name type="scientific">Pedobacter polaris</name>
    <dbReference type="NCBI Taxonomy" id="2571273"/>
    <lineage>
        <taxon>Bacteria</taxon>
        <taxon>Pseudomonadati</taxon>
        <taxon>Bacteroidota</taxon>
        <taxon>Sphingobacteriia</taxon>
        <taxon>Sphingobacteriales</taxon>
        <taxon>Sphingobacteriaceae</taxon>
        <taxon>Pedobacter</taxon>
    </lineage>
</organism>
<accession>A0A4U1CTP2</accession>
<protein>
    <submittedName>
        <fullName evidence="2">Isoleucyl-tRNA synthetase</fullName>
    </submittedName>
</protein>
<reference evidence="2 3" key="1">
    <citation type="submission" date="2019-04" db="EMBL/GenBank/DDBJ databases">
        <title>Pedobacter sp. RP-3-22 sp. nov., isolated from Arctic soil.</title>
        <authorList>
            <person name="Dahal R.H."/>
            <person name="Kim D.-U."/>
        </authorList>
    </citation>
    <scope>NUCLEOTIDE SEQUENCE [LARGE SCALE GENOMIC DNA]</scope>
    <source>
        <strain evidence="2 3">RP-3-22</strain>
    </source>
</reference>